<keyword evidence="2" id="KW-0472">Membrane</keyword>
<dbReference type="AlphaFoldDB" id="A0A7W3IU51"/>
<sequence>MPADQTLLILCVALTVVGLIGTAVAWRRGRRGRVVQGLALTLAPVALYLTGLLQVVFDFVLGVVRWATRIVFSPTVWAGLSLLAVCVVLFVVGGFVARRSPSAKELRARKAAAAEGGAPKQVGAGAATGRTAAPAGGPAGRQAGRQAAKGKQQAADVDPEMAEIEALLKSRGIE</sequence>
<dbReference type="Proteomes" id="UP000523079">
    <property type="component" value="Unassembled WGS sequence"/>
</dbReference>
<feature type="compositionally biased region" description="Low complexity" evidence="1">
    <location>
        <begin position="115"/>
        <end position="155"/>
    </location>
</feature>
<feature type="transmembrane region" description="Helical" evidence="2">
    <location>
        <begin position="38"/>
        <end position="64"/>
    </location>
</feature>
<comment type="caution">
    <text evidence="3">The sequence shown here is derived from an EMBL/GenBank/DDBJ whole genome shotgun (WGS) entry which is preliminary data.</text>
</comment>
<protein>
    <recommendedName>
        <fullName evidence="5">Cellulose synthase</fullName>
    </recommendedName>
</protein>
<reference evidence="3 4" key="1">
    <citation type="submission" date="2020-07" db="EMBL/GenBank/DDBJ databases">
        <title>Sequencing the genomes of 1000 actinobacteria strains.</title>
        <authorList>
            <person name="Klenk H.-P."/>
        </authorList>
    </citation>
    <scope>NUCLEOTIDE SEQUENCE [LARGE SCALE GENOMIC DNA]</scope>
    <source>
        <strain evidence="3 4">DSM 100723</strain>
    </source>
</reference>
<gene>
    <name evidence="3" type="ORF">FHX74_002930</name>
</gene>
<dbReference type="EMBL" id="JACGWT010000004">
    <property type="protein sequence ID" value="MBA8795302.1"/>
    <property type="molecule type" value="Genomic_DNA"/>
</dbReference>
<evidence type="ECO:0000313" key="3">
    <source>
        <dbReference type="EMBL" id="MBA8795302.1"/>
    </source>
</evidence>
<accession>A0A7W3IU51</accession>
<evidence type="ECO:0000256" key="1">
    <source>
        <dbReference type="SAM" id="MobiDB-lite"/>
    </source>
</evidence>
<evidence type="ECO:0000313" key="4">
    <source>
        <dbReference type="Proteomes" id="UP000523079"/>
    </source>
</evidence>
<keyword evidence="2" id="KW-1133">Transmembrane helix</keyword>
<dbReference type="RefSeq" id="WP_182560870.1">
    <property type="nucleotide sequence ID" value="NZ_JACGWT010000004.1"/>
</dbReference>
<organism evidence="3 4">
    <name type="scientific">Microlunatus kandeliicorticis</name>
    <dbReference type="NCBI Taxonomy" id="1759536"/>
    <lineage>
        <taxon>Bacteria</taxon>
        <taxon>Bacillati</taxon>
        <taxon>Actinomycetota</taxon>
        <taxon>Actinomycetes</taxon>
        <taxon>Propionibacteriales</taxon>
        <taxon>Propionibacteriaceae</taxon>
        <taxon>Microlunatus</taxon>
    </lineage>
</organism>
<feature type="transmembrane region" description="Helical" evidence="2">
    <location>
        <begin position="76"/>
        <end position="97"/>
    </location>
</feature>
<evidence type="ECO:0008006" key="5">
    <source>
        <dbReference type="Google" id="ProtNLM"/>
    </source>
</evidence>
<keyword evidence="4" id="KW-1185">Reference proteome</keyword>
<proteinExistence type="predicted"/>
<evidence type="ECO:0000256" key="2">
    <source>
        <dbReference type="SAM" id="Phobius"/>
    </source>
</evidence>
<feature type="region of interest" description="Disordered" evidence="1">
    <location>
        <begin position="115"/>
        <end position="159"/>
    </location>
</feature>
<name>A0A7W3IU51_9ACTN</name>
<feature type="transmembrane region" description="Helical" evidence="2">
    <location>
        <begin position="6"/>
        <end position="26"/>
    </location>
</feature>
<keyword evidence="2" id="KW-0812">Transmembrane</keyword>